<evidence type="ECO:0000256" key="1">
    <source>
        <dbReference type="ARBA" id="ARBA00009320"/>
    </source>
</evidence>
<organism evidence="2 3">
    <name type="scientific">Mucuna pruriens</name>
    <name type="common">Velvet bean</name>
    <name type="synonym">Dolichos pruriens</name>
    <dbReference type="NCBI Taxonomy" id="157652"/>
    <lineage>
        <taxon>Eukaryota</taxon>
        <taxon>Viridiplantae</taxon>
        <taxon>Streptophyta</taxon>
        <taxon>Embryophyta</taxon>
        <taxon>Tracheophyta</taxon>
        <taxon>Spermatophyta</taxon>
        <taxon>Magnoliopsida</taxon>
        <taxon>eudicotyledons</taxon>
        <taxon>Gunneridae</taxon>
        <taxon>Pentapetalae</taxon>
        <taxon>rosids</taxon>
        <taxon>fabids</taxon>
        <taxon>Fabales</taxon>
        <taxon>Fabaceae</taxon>
        <taxon>Papilionoideae</taxon>
        <taxon>50 kb inversion clade</taxon>
        <taxon>NPAAA clade</taxon>
        <taxon>indigoferoid/millettioid clade</taxon>
        <taxon>Phaseoleae</taxon>
        <taxon>Mucuna</taxon>
    </lineage>
</organism>
<evidence type="ECO:0000313" key="2">
    <source>
        <dbReference type="EMBL" id="RDX74100.1"/>
    </source>
</evidence>
<dbReference type="Proteomes" id="UP000257109">
    <property type="component" value="Unassembled WGS sequence"/>
</dbReference>
<name>A0A371F731_MUCPR</name>
<comment type="caution">
    <text evidence="2">The sequence shown here is derived from an EMBL/GenBank/DDBJ whole genome shotgun (WGS) entry which is preliminary data.</text>
</comment>
<dbReference type="PANTHER" id="PTHR42743:SF11">
    <property type="entry name" value="AMINODEOXYCHORISMATE LYASE"/>
    <property type="match status" value="1"/>
</dbReference>
<keyword evidence="3" id="KW-1185">Reference proteome</keyword>
<dbReference type="EMBL" id="QJKJ01010295">
    <property type="protein sequence ID" value="RDX74100.1"/>
    <property type="molecule type" value="Genomic_DNA"/>
</dbReference>
<protein>
    <submittedName>
        <fullName evidence="2">Branched-chain-amino-acid aminotransferase-like protein 2</fullName>
    </submittedName>
</protein>
<sequence>MAESEHGVEVEIIHSWSTPRSLSTSLMYSFAQRDDVEVLDEPLYANFLRVTGVERPYRDELLSKMESDGNKVVKDIIYCPGNSKYRFCKHMSKQKVLGLTEDLMKKGKHFILIRNPLDILPSFDEVVPPSFFELGLAELVCIYNELCELGKPPPVVDAAELQEDPEVEWSEKRNGNGNENRLKELKEISYDITLAHLSHPTTITATIIAILSTGIRAVDPGFVGAELTGSWSFLDWNFMKG</sequence>
<dbReference type="Pfam" id="PF19798">
    <property type="entry name" value="Sulfotransfer_5"/>
    <property type="match status" value="1"/>
</dbReference>
<dbReference type="SUPFAM" id="SSF52540">
    <property type="entry name" value="P-loop containing nucleoside triphosphate hydrolases"/>
    <property type="match status" value="1"/>
</dbReference>
<dbReference type="AlphaFoldDB" id="A0A371F731"/>
<dbReference type="InterPro" id="IPR027417">
    <property type="entry name" value="P-loop_NTPase"/>
</dbReference>
<reference evidence="2" key="1">
    <citation type="submission" date="2018-05" db="EMBL/GenBank/DDBJ databases">
        <title>Draft genome of Mucuna pruriens seed.</title>
        <authorList>
            <person name="Nnadi N.E."/>
            <person name="Vos R."/>
            <person name="Hasami M.H."/>
            <person name="Devisetty U.K."/>
            <person name="Aguiy J.C."/>
        </authorList>
    </citation>
    <scope>NUCLEOTIDE SEQUENCE [LARGE SCALE GENOMIC DNA]</scope>
    <source>
        <strain evidence="2">JCA_2017</strain>
    </source>
</reference>
<gene>
    <name evidence="2" type="ORF">CR513_46189</name>
</gene>
<dbReference type="GO" id="GO:0008483">
    <property type="term" value="F:transaminase activity"/>
    <property type="evidence" value="ECO:0007669"/>
    <property type="project" value="UniProtKB-KW"/>
</dbReference>
<dbReference type="STRING" id="157652.A0A371F731"/>
<dbReference type="PANTHER" id="PTHR42743">
    <property type="entry name" value="AMINO-ACID AMINOTRANSFERASE"/>
    <property type="match status" value="1"/>
</dbReference>
<feature type="non-terminal residue" evidence="2">
    <location>
        <position position="1"/>
    </location>
</feature>
<accession>A0A371F731</accession>
<dbReference type="OrthoDB" id="1679396at2759"/>
<dbReference type="InterPro" id="IPR050571">
    <property type="entry name" value="Class-IV_PLP-Dep_Aminotrnsfr"/>
</dbReference>
<evidence type="ECO:0000313" key="3">
    <source>
        <dbReference type="Proteomes" id="UP000257109"/>
    </source>
</evidence>
<comment type="similarity">
    <text evidence="1">Belongs to the class-IV pyridoxal-phosphate-dependent aminotransferase family.</text>
</comment>
<dbReference type="GO" id="GO:0019752">
    <property type="term" value="P:carboxylic acid metabolic process"/>
    <property type="evidence" value="ECO:0007669"/>
    <property type="project" value="TreeGrafter"/>
</dbReference>
<proteinExistence type="inferred from homology"/>